<evidence type="ECO:0000256" key="10">
    <source>
        <dbReference type="RuleBase" id="RU361207"/>
    </source>
</evidence>
<sequence>MPLPARLAALAQQHGIATSFDDWRGRSTEASESTVTAILAAMGITESSDPGPVPSGTASVVSDPHAYLGVPESLGDGPAWGFAVQLYSVRSRRSWGVGDLGDLATLARWSAELGADYILINPLHAAEPVAPLQPSPYLPSSRRFWNPLYIRVEDVPEFAQVDAEEQAVIEALAASVHDELDGAELIDRDTSWNAKRAALELLHRAPRNAERDAAYSAFRELHGDALTGFATWNALAVGHGVDSRLWPEELRDPASAAVAEFATGHPTEIDFEMWLQWVLDEQLESVQATAKAAGMSIGIMHDLAVGVHPGGADAWRNRSVYAGGVRVGAPPDAYNQIGQDWQQPPWRPDRLAERDYAPFRDLIRNVLRHAGGVRIDHIIGLFRLWWIPEGASPAEGTYVRYDHEAFIGILIEEARRVGAVIVGEDLGVVEPSARVYLKEHGILGTSILWFERGQDGEPLPAEQWRELCLASATTHDLPPNAGYLEGVHVELRDRLGLLERPVQEEREADEQDRSSWLAELRRRDLLAGEATVEDTVTALHRYLRLAPSRLLNVALTDAVGDRRTQNQPGTDESQYPNWQIPLSGPDGKPLLLEDVLVSDRAQALAAAIDGR</sequence>
<feature type="compositionally biased region" description="Polar residues" evidence="11">
    <location>
        <begin position="565"/>
        <end position="577"/>
    </location>
</feature>
<keyword evidence="7 10" id="KW-0119">Carbohydrate metabolism</keyword>
<dbReference type="Gene3D" id="3.20.20.80">
    <property type="entry name" value="Glycosidases"/>
    <property type="match status" value="1"/>
</dbReference>
<dbReference type="GO" id="GO:0004134">
    <property type="term" value="F:4-alpha-glucanotransferase activity"/>
    <property type="evidence" value="ECO:0007669"/>
    <property type="project" value="UniProtKB-EC"/>
</dbReference>
<evidence type="ECO:0000256" key="3">
    <source>
        <dbReference type="ARBA" id="ARBA00012560"/>
    </source>
</evidence>
<dbReference type="EMBL" id="SSSM01000005">
    <property type="protein sequence ID" value="THG29442.1"/>
    <property type="molecule type" value="Genomic_DNA"/>
</dbReference>
<dbReference type="AlphaFoldDB" id="A0A4S4FHY8"/>
<dbReference type="InterPro" id="IPR003385">
    <property type="entry name" value="Glyco_hydro_77"/>
</dbReference>
<comment type="caution">
    <text evidence="12">The sequence shown here is derived from an EMBL/GenBank/DDBJ whole genome shotgun (WGS) entry which is preliminary data.</text>
</comment>
<dbReference type="PANTHER" id="PTHR32438:SF5">
    <property type="entry name" value="4-ALPHA-GLUCANOTRANSFERASE DPE1, CHLOROPLASTIC_AMYLOPLASTIC"/>
    <property type="match status" value="1"/>
</dbReference>
<evidence type="ECO:0000256" key="6">
    <source>
        <dbReference type="ARBA" id="ARBA00022679"/>
    </source>
</evidence>
<evidence type="ECO:0000313" key="12">
    <source>
        <dbReference type="EMBL" id="THG29442.1"/>
    </source>
</evidence>
<dbReference type="GO" id="GO:0005975">
    <property type="term" value="P:carbohydrate metabolic process"/>
    <property type="evidence" value="ECO:0007669"/>
    <property type="project" value="InterPro"/>
</dbReference>
<comment type="catalytic activity">
    <reaction evidence="1 10">
        <text>Transfers a segment of a (1-&gt;4)-alpha-D-glucan to a new position in an acceptor, which may be glucose or a (1-&gt;4)-alpha-D-glucan.</text>
        <dbReference type="EC" id="2.4.1.25"/>
    </reaction>
</comment>
<dbReference type="Pfam" id="PF02446">
    <property type="entry name" value="Glyco_hydro_77"/>
    <property type="match status" value="1"/>
</dbReference>
<comment type="similarity">
    <text evidence="2 10">Belongs to the disproportionating enzyme family.</text>
</comment>
<evidence type="ECO:0000256" key="11">
    <source>
        <dbReference type="SAM" id="MobiDB-lite"/>
    </source>
</evidence>
<evidence type="ECO:0000256" key="5">
    <source>
        <dbReference type="ARBA" id="ARBA00022676"/>
    </source>
</evidence>
<dbReference type="OrthoDB" id="9811841at2"/>
<dbReference type="RefSeq" id="WP_136427772.1">
    <property type="nucleotide sequence ID" value="NZ_SSSM01000005.1"/>
</dbReference>
<keyword evidence="6 10" id="KW-0808">Transferase</keyword>
<protein>
    <recommendedName>
        <fullName evidence="4 10">4-alpha-glucanotransferase</fullName>
        <ecNumber evidence="3 10">2.4.1.25</ecNumber>
    </recommendedName>
    <alternativeName>
        <fullName evidence="8 10">Amylomaltase</fullName>
    </alternativeName>
    <alternativeName>
        <fullName evidence="9 10">Disproportionating enzyme</fullName>
    </alternativeName>
</protein>
<keyword evidence="5 10" id="KW-0328">Glycosyltransferase</keyword>
<evidence type="ECO:0000256" key="8">
    <source>
        <dbReference type="ARBA" id="ARBA00031423"/>
    </source>
</evidence>
<evidence type="ECO:0000256" key="1">
    <source>
        <dbReference type="ARBA" id="ARBA00000439"/>
    </source>
</evidence>
<evidence type="ECO:0000256" key="4">
    <source>
        <dbReference type="ARBA" id="ARBA00020295"/>
    </source>
</evidence>
<accession>A0A4S4FHY8</accession>
<keyword evidence="13" id="KW-1185">Reference proteome</keyword>
<name>A0A4S4FHY8_9MICO</name>
<feature type="region of interest" description="Disordered" evidence="11">
    <location>
        <begin position="561"/>
        <end position="582"/>
    </location>
</feature>
<reference evidence="12 13" key="1">
    <citation type="submission" date="2019-04" db="EMBL/GenBank/DDBJ databases">
        <authorList>
            <person name="Jiang L."/>
        </authorList>
    </citation>
    <scope>NUCLEOTIDE SEQUENCE [LARGE SCALE GENOMIC DNA]</scope>
    <source>
        <strain evidence="12 13">YIM 131853</strain>
    </source>
</reference>
<organism evidence="12 13">
    <name type="scientific">Naasia lichenicola</name>
    <dbReference type="NCBI Taxonomy" id="2565933"/>
    <lineage>
        <taxon>Bacteria</taxon>
        <taxon>Bacillati</taxon>
        <taxon>Actinomycetota</taxon>
        <taxon>Actinomycetes</taxon>
        <taxon>Micrococcales</taxon>
        <taxon>Microbacteriaceae</taxon>
        <taxon>Naasia</taxon>
    </lineage>
</organism>
<evidence type="ECO:0000256" key="2">
    <source>
        <dbReference type="ARBA" id="ARBA00005684"/>
    </source>
</evidence>
<proteinExistence type="inferred from homology"/>
<dbReference type="PANTHER" id="PTHR32438">
    <property type="entry name" value="4-ALPHA-GLUCANOTRANSFERASE DPE1, CHLOROPLASTIC/AMYLOPLASTIC"/>
    <property type="match status" value="1"/>
</dbReference>
<dbReference type="InterPro" id="IPR017853">
    <property type="entry name" value="GH"/>
</dbReference>
<dbReference type="EC" id="2.4.1.25" evidence="3 10"/>
<dbReference type="Proteomes" id="UP000309133">
    <property type="component" value="Unassembled WGS sequence"/>
</dbReference>
<dbReference type="SUPFAM" id="SSF51445">
    <property type="entry name" value="(Trans)glycosidases"/>
    <property type="match status" value="1"/>
</dbReference>
<gene>
    <name evidence="12" type="primary">malQ</name>
    <name evidence="12" type="ORF">E6C64_12105</name>
</gene>
<dbReference type="NCBIfam" id="TIGR00217">
    <property type="entry name" value="malQ"/>
    <property type="match status" value="1"/>
</dbReference>
<evidence type="ECO:0000256" key="7">
    <source>
        <dbReference type="ARBA" id="ARBA00023277"/>
    </source>
</evidence>
<evidence type="ECO:0000256" key="9">
    <source>
        <dbReference type="ARBA" id="ARBA00031501"/>
    </source>
</evidence>
<evidence type="ECO:0000313" key="13">
    <source>
        <dbReference type="Proteomes" id="UP000309133"/>
    </source>
</evidence>